<organism evidence="8 9">
    <name type="scientific">Rubroshorea leprosula</name>
    <dbReference type="NCBI Taxonomy" id="152421"/>
    <lineage>
        <taxon>Eukaryota</taxon>
        <taxon>Viridiplantae</taxon>
        <taxon>Streptophyta</taxon>
        <taxon>Embryophyta</taxon>
        <taxon>Tracheophyta</taxon>
        <taxon>Spermatophyta</taxon>
        <taxon>Magnoliopsida</taxon>
        <taxon>eudicotyledons</taxon>
        <taxon>Gunneridae</taxon>
        <taxon>Pentapetalae</taxon>
        <taxon>rosids</taxon>
        <taxon>malvids</taxon>
        <taxon>Malvales</taxon>
        <taxon>Dipterocarpaceae</taxon>
        <taxon>Rubroshorea</taxon>
    </lineage>
</organism>
<sequence>MAEACICAVCQNAAGDVVGNLFCKIVSPISNPITGVLQFNNNVDNLKQRADELKYRKGTADDCVDVVHRKGEEITQELENWLRSANSLIEDAEKLAADAEKLAADAEENAKKKLKRKAEQGELFNAVAMAYVTKDADLKRIQTEIACGLRLDLLPEKITTRDAADRIKERLRKLKRVLIILDDIWENVMKLEELGICLENEKMTNEGSSSKEEYAECKILLASRVSDVLLGMGAQEVFQVGRLQSDESWKLFEKIVGERARSCLEMQNIATEIVQKCGGLPLAITTIAHGLKNKKSAAWRNALRRLKKPSAENFNGISSDVYRAIEISYFHLEDVKLKRIFLLCSLMGKNALIEDLLKYGVGLGLFSNTIEEARDEALDLMEDLKNSSLIDGYDNRHYHMHDVIHNVAISIAFRDRHGLLVTDDCVPKEWEDMKAIARFKWIFLRYMRANGPADGPADKLKCLQLFSYMVGENYSLQILSNFLNRMHGLQLTNLKVLSLLDSDLERLPREIGQLTGLKLLDLRNCTKLKVILPSVLARMSTLEELYMGNSFNQWEDEEHQNHASLAELTQLNKLTALEVCIRDVQIIPEDLFLEKLKRCKIFIGDAWNNDWDIPSESSRIVKLQLKESSSFGYAVVIRLLEMAEELHLQDLHGVKTVVDDSNNESFQGLKCLFVRSASEVQQIINSSAEGVSLNAFPSLEELFLHNLINLEKMFQGQFEKTAFNKLTVITIESCHQVENLFSPSIARQLLQLQKIRVTNCDNLKGIVDDDEQGSENDIVEHKPKFGELLRSLTLMHLPGLVSFNSCRHMQLFNEQVDSPNLECLRLSSLNIQQIWHNPLPESSVQNLKRLFVEDCNNLKYLITSSIVKRFSQLIQLEIRDCKMMEEVILTKKLVEEERMCKIFFPKLDSIILQDLPKLTRFSSGSWLQLPSLWQLMISNCPMLKTFISNSVLEDMAATSETEENSCTPLFNSKVAFPKLEKLAIFMIGLNKIWHEQLNADSFCQLTTVSVASCEKLMNIFPFSMLGMLQRLDKLEIWNCESLEEIFDSQGLGVSQSLSQTTTQSTSMESTKRFVLSKLTHVDLRRLPKLKSFLPQMHIIEWPSLKKLWVHGCDQVQIFASQFSSIQITKGDDQHGIQINYPLFWISKDSFPSLEELKLEKNDIIKEIWHGQYPGDYFPKLQILEIIHFKEESALLPSFFFQSLPNLEKLVVSEASFHEIFQCEQLSVEEKAAVASSRLSELKLSKLYELRHLWKEEFDPEPVFCNLRTLEVLECSRLNNLVPSIVSFNNLQSLEVSTCHGLINLVQYSTAKSLVQLTKMIITKCDLVEEIVACFKDDVNDGIVFTKLKCLQLCGLPRLASFCSVNCDFDFPSLEEVIVEGCPRMKIVSAGKVRTSKLQRVQFSEDKGLWENDLNTTIQQLFTEKISQEEKQTPEPHNISKLTSQPQGRTFQIYQEEKQTPEPQNISKLTSEPQGRAFEISQEEKQTTEPHNISKLTSQPLGRIFEVKILGFSYSYFTHLALS</sequence>
<comment type="caution">
    <text evidence="8">The sequence shown here is derived from an EMBL/GenBank/DDBJ whole genome shotgun (WGS) entry which is preliminary data.</text>
</comment>
<feature type="domain" description="Disease resistance protein At4g27190-like leucine-rich repeats" evidence="7">
    <location>
        <begin position="821"/>
        <end position="957"/>
    </location>
</feature>
<dbReference type="InterPro" id="IPR057135">
    <property type="entry name" value="At4g27190-like_LRR"/>
</dbReference>
<proteinExistence type="inferred from homology"/>
<evidence type="ECO:0000313" key="8">
    <source>
        <dbReference type="EMBL" id="GKV27873.1"/>
    </source>
</evidence>
<gene>
    <name evidence="8" type="ORF">SLEP1_g36993</name>
</gene>
<accession>A0AAV5KTH4</accession>
<keyword evidence="5" id="KW-0175">Coiled coil</keyword>
<keyword evidence="4" id="KW-0067">ATP-binding</keyword>
<dbReference type="Pfam" id="PF23247">
    <property type="entry name" value="LRR_RPS2"/>
    <property type="match status" value="5"/>
</dbReference>
<evidence type="ECO:0000256" key="2">
    <source>
        <dbReference type="ARBA" id="ARBA00022741"/>
    </source>
</evidence>
<protein>
    <recommendedName>
        <fullName evidence="10">NB-ARC domain-containing protein</fullName>
    </recommendedName>
</protein>
<evidence type="ECO:0000259" key="6">
    <source>
        <dbReference type="Pfam" id="PF00931"/>
    </source>
</evidence>
<keyword evidence="2" id="KW-0547">Nucleotide-binding</keyword>
<dbReference type="GO" id="GO:0005524">
    <property type="term" value="F:ATP binding"/>
    <property type="evidence" value="ECO:0007669"/>
    <property type="project" value="UniProtKB-KW"/>
</dbReference>
<keyword evidence="9" id="KW-1185">Reference proteome</keyword>
<evidence type="ECO:0008006" key="10">
    <source>
        <dbReference type="Google" id="ProtNLM"/>
    </source>
</evidence>
<feature type="domain" description="Disease resistance protein At4g27190-like leucine-rich repeats" evidence="7">
    <location>
        <begin position="979"/>
        <end position="1116"/>
    </location>
</feature>
<dbReference type="Gene3D" id="3.40.50.300">
    <property type="entry name" value="P-loop containing nucleotide triphosphate hydrolases"/>
    <property type="match status" value="1"/>
</dbReference>
<evidence type="ECO:0000313" key="9">
    <source>
        <dbReference type="Proteomes" id="UP001054252"/>
    </source>
</evidence>
<feature type="domain" description="Disease resistance protein At4g27190-like leucine-rich repeats" evidence="7">
    <location>
        <begin position="1286"/>
        <end position="1387"/>
    </location>
</feature>
<dbReference type="PANTHER" id="PTHR33463">
    <property type="entry name" value="NB-ARC DOMAIN-CONTAINING PROTEIN-RELATED"/>
    <property type="match status" value="1"/>
</dbReference>
<dbReference type="EMBL" id="BPVZ01000077">
    <property type="protein sequence ID" value="GKV27873.1"/>
    <property type="molecule type" value="Genomic_DNA"/>
</dbReference>
<dbReference type="PRINTS" id="PR00364">
    <property type="entry name" value="DISEASERSIST"/>
</dbReference>
<comment type="similarity">
    <text evidence="1">Belongs to the disease resistance NB-LRR family.</text>
</comment>
<dbReference type="Gene3D" id="3.80.10.10">
    <property type="entry name" value="Ribonuclease Inhibitor"/>
    <property type="match status" value="4"/>
</dbReference>
<dbReference type="SUPFAM" id="SSF52540">
    <property type="entry name" value="P-loop containing nucleoside triphosphate hydrolases"/>
    <property type="match status" value="1"/>
</dbReference>
<dbReference type="GO" id="GO:0006952">
    <property type="term" value="P:defense response"/>
    <property type="evidence" value="ECO:0007669"/>
    <property type="project" value="UniProtKB-KW"/>
</dbReference>
<dbReference type="InterPro" id="IPR050905">
    <property type="entry name" value="Plant_NBS-LRR"/>
</dbReference>
<dbReference type="InterPro" id="IPR002182">
    <property type="entry name" value="NB-ARC"/>
</dbReference>
<name>A0AAV5KTH4_9ROSI</name>
<dbReference type="FunFam" id="1.10.8.430:FF:000003">
    <property type="entry name" value="Probable disease resistance protein At5g66910"/>
    <property type="match status" value="1"/>
</dbReference>
<dbReference type="SUPFAM" id="SSF52047">
    <property type="entry name" value="RNI-like"/>
    <property type="match status" value="1"/>
</dbReference>
<evidence type="ECO:0000259" key="7">
    <source>
        <dbReference type="Pfam" id="PF23247"/>
    </source>
</evidence>
<dbReference type="Proteomes" id="UP001054252">
    <property type="component" value="Unassembled WGS sequence"/>
</dbReference>
<dbReference type="GO" id="GO:0043531">
    <property type="term" value="F:ADP binding"/>
    <property type="evidence" value="ECO:0007669"/>
    <property type="project" value="InterPro"/>
</dbReference>
<evidence type="ECO:0000256" key="5">
    <source>
        <dbReference type="SAM" id="Coils"/>
    </source>
</evidence>
<keyword evidence="3" id="KW-0611">Plant defense</keyword>
<evidence type="ECO:0000256" key="3">
    <source>
        <dbReference type="ARBA" id="ARBA00022821"/>
    </source>
</evidence>
<feature type="domain" description="Disease resistance protein At4g27190-like leucine-rich repeats" evidence="7">
    <location>
        <begin position="644"/>
        <end position="761"/>
    </location>
</feature>
<dbReference type="InterPro" id="IPR042197">
    <property type="entry name" value="Apaf_helical"/>
</dbReference>
<dbReference type="InterPro" id="IPR032675">
    <property type="entry name" value="LRR_dom_sf"/>
</dbReference>
<feature type="domain" description="NB-ARC" evidence="6">
    <location>
        <begin position="116"/>
        <end position="259"/>
    </location>
</feature>
<dbReference type="Gene3D" id="1.10.8.430">
    <property type="entry name" value="Helical domain of apoptotic protease-activating factors"/>
    <property type="match status" value="1"/>
</dbReference>
<dbReference type="PANTHER" id="PTHR33463:SF203">
    <property type="entry name" value="AAA+ ATPASE DOMAIN-CONTAINING PROTEIN"/>
    <property type="match status" value="1"/>
</dbReference>
<dbReference type="SUPFAM" id="SSF52058">
    <property type="entry name" value="L domain-like"/>
    <property type="match status" value="2"/>
</dbReference>
<feature type="coiled-coil region" evidence="5">
    <location>
        <begin position="82"/>
        <end position="117"/>
    </location>
</feature>
<evidence type="ECO:0000256" key="1">
    <source>
        <dbReference type="ARBA" id="ARBA00008894"/>
    </source>
</evidence>
<reference evidence="8 9" key="1">
    <citation type="journal article" date="2021" name="Commun. Biol.">
        <title>The genome of Shorea leprosula (Dipterocarpaceae) highlights the ecological relevance of drought in aseasonal tropical rainforests.</title>
        <authorList>
            <person name="Ng K.K.S."/>
            <person name="Kobayashi M.J."/>
            <person name="Fawcett J.A."/>
            <person name="Hatakeyama M."/>
            <person name="Paape T."/>
            <person name="Ng C.H."/>
            <person name="Ang C.C."/>
            <person name="Tnah L.H."/>
            <person name="Lee C.T."/>
            <person name="Nishiyama T."/>
            <person name="Sese J."/>
            <person name="O'Brien M.J."/>
            <person name="Copetti D."/>
            <person name="Mohd Noor M.I."/>
            <person name="Ong R.C."/>
            <person name="Putra M."/>
            <person name="Sireger I.Z."/>
            <person name="Indrioko S."/>
            <person name="Kosugi Y."/>
            <person name="Izuno A."/>
            <person name="Isagi Y."/>
            <person name="Lee S.L."/>
            <person name="Shimizu K.K."/>
        </authorList>
    </citation>
    <scope>NUCLEOTIDE SEQUENCE [LARGE SCALE GENOMIC DNA]</scope>
    <source>
        <strain evidence="8">214</strain>
    </source>
</reference>
<dbReference type="Pfam" id="PF00931">
    <property type="entry name" value="NB-ARC"/>
    <property type="match status" value="1"/>
</dbReference>
<evidence type="ECO:0000256" key="4">
    <source>
        <dbReference type="ARBA" id="ARBA00022840"/>
    </source>
</evidence>
<feature type="domain" description="Disease resistance protein At4g27190-like leucine-rich repeats" evidence="7">
    <location>
        <begin position="1153"/>
        <end position="1285"/>
    </location>
</feature>
<dbReference type="InterPro" id="IPR027417">
    <property type="entry name" value="P-loop_NTPase"/>
</dbReference>